<keyword evidence="6" id="KW-1185">Reference proteome</keyword>
<evidence type="ECO:0000259" key="4">
    <source>
        <dbReference type="PROSITE" id="PS50893"/>
    </source>
</evidence>
<dbReference type="SUPFAM" id="SSF50331">
    <property type="entry name" value="MOP-like"/>
    <property type="match status" value="1"/>
</dbReference>
<dbReference type="PANTHER" id="PTHR42781">
    <property type="entry name" value="SPERMIDINE/PUTRESCINE IMPORT ATP-BINDING PROTEIN POTA"/>
    <property type="match status" value="1"/>
</dbReference>
<reference evidence="5 6" key="1">
    <citation type="submission" date="2019-08" db="EMBL/GenBank/DDBJ databases">
        <title>Bioinformatics analysis of the strain L3 and L5.</title>
        <authorList>
            <person name="Li X."/>
        </authorList>
    </citation>
    <scope>NUCLEOTIDE SEQUENCE [LARGE SCALE GENOMIC DNA]</scope>
    <source>
        <strain evidence="5 6">L5</strain>
    </source>
</reference>
<dbReference type="EMBL" id="VTPY01000006">
    <property type="protein sequence ID" value="KAA0010795.1"/>
    <property type="molecule type" value="Genomic_DNA"/>
</dbReference>
<dbReference type="GO" id="GO:0043190">
    <property type="term" value="C:ATP-binding cassette (ABC) transporter complex"/>
    <property type="evidence" value="ECO:0007669"/>
    <property type="project" value="InterPro"/>
</dbReference>
<dbReference type="PANTHER" id="PTHR42781:SF4">
    <property type="entry name" value="SPERMIDINE_PUTRESCINE IMPORT ATP-BINDING PROTEIN POTA"/>
    <property type="match status" value="1"/>
</dbReference>
<dbReference type="InterPro" id="IPR027417">
    <property type="entry name" value="P-loop_NTPase"/>
</dbReference>
<dbReference type="RefSeq" id="WP_149329432.1">
    <property type="nucleotide sequence ID" value="NZ_VTPY01000006.1"/>
</dbReference>
<dbReference type="PROSITE" id="PS50893">
    <property type="entry name" value="ABC_TRANSPORTER_2"/>
    <property type="match status" value="1"/>
</dbReference>
<dbReference type="InterPro" id="IPR050093">
    <property type="entry name" value="ABC_SmlMolc_Importer"/>
</dbReference>
<proteinExistence type="predicted"/>
<evidence type="ECO:0000313" key="6">
    <source>
        <dbReference type="Proteomes" id="UP000486760"/>
    </source>
</evidence>
<feature type="domain" description="ABC transporter" evidence="4">
    <location>
        <begin position="4"/>
        <end position="238"/>
    </location>
</feature>
<dbReference type="Proteomes" id="UP000486760">
    <property type="component" value="Unassembled WGS sequence"/>
</dbReference>
<dbReference type="InterPro" id="IPR008995">
    <property type="entry name" value="Mo/tungstate-bd_C_term_dom"/>
</dbReference>
<dbReference type="AlphaFoldDB" id="A0A7V7FYU5"/>
<dbReference type="InterPro" id="IPR013611">
    <property type="entry name" value="Transp-assoc_OB_typ2"/>
</dbReference>
<dbReference type="SUPFAM" id="SSF52540">
    <property type="entry name" value="P-loop containing nucleoside triphosphate hydrolases"/>
    <property type="match status" value="1"/>
</dbReference>
<dbReference type="InterPro" id="IPR017871">
    <property type="entry name" value="ABC_transporter-like_CS"/>
</dbReference>
<evidence type="ECO:0000313" key="5">
    <source>
        <dbReference type="EMBL" id="KAA0010795.1"/>
    </source>
</evidence>
<keyword evidence="3 5" id="KW-0067">ATP-binding</keyword>
<keyword evidence="2" id="KW-0547">Nucleotide-binding</keyword>
<dbReference type="Pfam" id="PF00005">
    <property type="entry name" value="ABC_tran"/>
    <property type="match status" value="1"/>
</dbReference>
<name>A0A7V7FYU5_9GAMM</name>
<protein>
    <submittedName>
        <fullName evidence="5">ABC transporter ATP-binding protein</fullName>
    </submittedName>
</protein>
<dbReference type="FunFam" id="3.40.50.300:FF:000042">
    <property type="entry name" value="Maltose/maltodextrin ABC transporter, ATP-binding protein"/>
    <property type="match status" value="1"/>
</dbReference>
<dbReference type="GO" id="GO:0140359">
    <property type="term" value="F:ABC-type transporter activity"/>
    <property type="evidence" value="ECO:0007669"/>
    <property type="project" value="UniProtKB-ARBA"/>
</dbReference>
<keyword evidence="1" id="KW-0813">Transport</keyword>
<dbReference type="Gene3D" id="3.40.50.300">
    <property type="entry name" value="P-loop containing nucleotide triphosphate hydrolases"/>
    <property type="match status" value="1"/>
</dbReference>
<dbReference type="GO" id="GO:0016887">
    <property type="term" value="F:ATP hydrolysis activity"/>
    <property type="evidence" value="ECO:0007669"/>
    <property type="project" value="InterPro"/>
</dbReference>
<dbReference type="SMART" id="SM00382">
    <property type="entry name" value="AAA"/>
    <property type="match status" value="1"/>
</dbReference>
<organism evidence="5 6">
    <name type="scientific">Billgrantia pellis</name>
    <dbReference type="NCBI Taxonomy" id="2606936"/>
    <lineage>
        <taxon>Bacteria</taxon>
        <taxon>Pseudomonadati</taxon>
        <taxon>Pseudomonadota</taxon>
        <taxon>Gammaproteobacteria</taxon>
        <taxon>Oceanospirillales</taxon>
        <taxon>Halomonadaceae</taxon>
        <taxon>Billgrantia</taxon>
    </lineage>
</organism>
<sequence>MAGLSLAGVGKRFGEHAAVSGLTLDVAAGEFVALLGPSGCGKTTVLRMLAGFEQPSEGHIRLGGRTLSDASRHVPPEERNMGMVFQSYALWPHMSVADNVGYPLKLRGVGGSDYRRRVGEALAMVELAALAERRPQELSGGQRQRVALARCLVASPAVVLLDEPLANLDRHLRAAMEESFRAFHRRSGATLVYVTHDQSEAMALADRIAVMREGRLVQWSTPETLYRQPHSEWLAGFIGQGSVLLLPGAVPGRWLEGDALMAAAEEAGVQGRGPVLVRPEHVRLGERGGLRARVERAVFRGERYELGLRLADGSALLAYSARRLAEGSTIGVTLDLGWGLEPEAGTPGRR</sequence>
<dbReference type="GO" id="GO:0005524">
    <property type="term" value="F:ATP binding"/>
    <property type="evidence" value="ECO:0007669"/>
    <property type="project" value="UniProtKB-KW"/>
</dbReference>
<accession>A0A7V7FYU5</accession>
<dbReference type="InterPro" id="IPR003439">
    <property type="entry name" value="ABC_transporter-like_ATP-bd"/>
</dbReference>
<dbReference type="InterPro" id="IPR003593">
    <property type="entry name" value="AAA+_ATPase"/>
</dbReference>
<evidence type="ECO:0000256" key="3">
    <source>
        <dbReference type="ARBA" id="ARBA00022840"/>
    </source>
</evidence>
<dbReference type="Pfam" id="PF08402">
    <property type="entry name" value="TOBE_2"/>
    <property type="match status" value="1"/>
</dbReference>
<gene>
    <name evidence="5" type="ORF">F0A17_16405</name>
</gene>
<evidence type="ECO:0000256" key="2">
    <source>
        <dbReference type="ARBA" id="ARBA00022741"/>
    </source>
</evidence>
<evidence type="ECO:0000256" key="1">
    <source>
        <dbReference type="ARBA" id="ARBA00022448"/>
    </source>
</evidence>
<comment type="caution">
    <text evidence="5">The sequence shown here is derived from an EMBL/GenBank/DDBJ whole genome shotgun (WGS) entry which is preliminary data.</text>
</comment>
<dbReference type="PROSITE" id="PS00211">
    <property type="entry name" value="ABC_TRANSPORTER_1"/>
    <property type="match status" value="1"/>
</dbReference>